<name>A0A183AA40_9TREM</name>
<keyword evidence="3" id="KW-1185">Reference proteome</keyword>
<proteinExistence type="predicted"/>
<gene>
    <name evidence="2" type="ORF">ECPE_LOCUS3825</name>
</gene>
<evidence type="ECO:0000259" key="1">
    <source>
        <dbReference type="Pfam" id="PF17906"/>
    </source>
</evidence>
<evidence type="ECO:0000313" key="2">
    <source>
        <dbReference type="EMBL" id="VDP70702.1"/>
    </source>
</evidence>
<dbReference type="InterPro" id="IPR041426">
    <property type="entry name" value="Mos1_HTH"/>
</dbReference>
<dbReference type="EMBL" id="UZAN01040726">
    <property type="protein sequence ID" value="VDP70702.1"/>
    <property type="molecule type" value="Genomic_DNA"/>
</dbReference>
<sequence>MIFYNYKCGLEQQQSSVSLRAAFSDDVPSKSNVSEWFAEFKFGRRSPDDETRCSLSVEASIADNIATVQAMVEEDAWVTLAQLMKAIGINPHHPT</sequence>
<dbReference type="Proteomes" id="UP000272942">
    <property type="component" value="Unassembled WGS sequence"/>
</dbReference>
<dbReference type="OrthoDB" id="6154603at2759"/>
<reference evidence="2 3" key="2">
    <citation type="submission" date="2018-11" db="EMBL/GenBank/DDBJ databases">
        <authorList>
            <consortium name="Pathogen Informatics"/>
        </authorList>
    </citation>
    <scope>NUCLEOTIDE SEQUENCE [LARGE SCALE GENOMIC DNA]</scope>
    <source>
        <strain evidence="2 3">Egypt</strain>
    </source>
</reference>
<reference evidence="4" key="1">
    <citation type="submission" date="2016-06" db="UniProtKB">
        <authorList>
            <consortium name="WormBaseParasite"/>
        </authorList>
    </citation>
    <scope>IDENTIFICATION</scope>
</reference>
<evidence type="ECO:0000313" key="3">
    <source>
        <dbReference type="Proteomes" id="UP000272942"/>
    </source>
</evidence>
<evidence type="ECO:0000313" key="4">
    <source>
        <dbReference type="WBParaSite" id="ECPE_0000383001-mRNA-1"/>
    </source>
</evidence>
<dbReference type="AlphaFoldDB" id="A0A183AA40"/>
<dbReference type="Pfam" id="PF17906">
    <property type="entry name" value="HTH_48"/>
    <property type="match status" value="1"/>
</dbReference>
<feature type="domain" description="Mos1 transposase HTH" evidence="1">
    <location>
        <begin position="2"/>
        <end position="42"/>
    </location>
</feature>
<organism evidence="4">
    <name type="scientific">Echinostoma caproni</name>
    <dbReference type="NCBI Taxonomy" id="27848"/>
    <lineage>
        <taxon>Eukaryota</taxon>
        <taxon>Metazoa</taxon>
        <taxon>Spiralia</taxon>
        <taxon>Lophotrochozoa</taxon>
        <taxon>Platyhelminthes</taxon>
        <taxon>Trematoda</taxon>
        <taxon>Digenea</taxon>
        <taxon>Plagiorchiida</taxon>
        <taxon>Echinostomata</taxon>
        <taxon>Echinostomatoidea</taxon>
        <taxon>Echinostomatidae</taxon>
        <taxon>Echinostoma</taxon>
    </lineage>
</organism>
<accession>A0A183AA40</accession>
<protein>
    <submittedName>
        <fullName evidence="4">HTH_48 domain-containing protein</fullName>
    </submittedName>
</protein>
<dbReference type="WBParaSite" id="ECPE_0000383001-mRNA-1">
    <property type="protein sequence ID" value="ECPE_0000383001-mRNA-1"/>
    <property type="gene ID" value="ECPE_0000383001"/>
</dbReference>